<evidence type="ECO:0000313" key="2">
    <source>
        <dbReference type="EMBL" id="SCL26101.1"/>
    </source>
</evidence>
<dbReference type="OrthoDB" id="3237462at2"/>
<dbReference type="PANTHER" id="PTHR43581">
    <property type="entry name" value="ATP/GTP PHOSPHATASE"/>
    <property type="match status" value="1"/>
</dbReference>
<keyword evidence="3" id="KW-1185">Reference proteome</keyword>
<organism evidence="2 3">
    <name type="scientific">Micromonospora rhizosphaerae</name>
    <dbReference type="NCBI Taxonomy" id="568872"/>
    <lineage>
        <taxon>Bacteria</taxon>
        <taxon>Bacillati</taxon>
        <taxon>Actinomycetota</taxon>
        <taxon>Actinomycetes</taxon>
        <taxon>Micromonosporales</taxon>
        <taxon>Micromonosporaceae</taxon>
        <taxon>Micromonospora</taxon>
    </lineage>
</organism>
<dbReference type="PANTHER" id="PTHR43581:SF2">
    <property type="entry name" value="EXCINUCLEASE ATPASE SUBUNIT"/>
    <property type="match status" value="1"/>
</dbReference>
<dbReference type="Gene3D" id="3.40.50.300">
    <property type="entry name" value="P-loop containing nucleotide triphosphate hydrolases"/>
    <property type="match status" value="2"/>
</dbReference>
<dbReference type="GO" id="GO:0016887">
    <property type="term" value="F:ATP hydrolysis activity"/>
    <property type="evidence" value="ECO:0007669"/>
    <property type="project" value="InterPro"/>
</dbReference>
<dbReference type="InterPro" id="IPR003959">
    <property type="entry name" value="ATPase_AAA_core"/>
</dbReference>
<dbReference type="EMBL" id="FMHV01000002">
    <property type="protein sequence ID" value="SCL26101.1"/>
    <property type="molecule type" value="Genomic_DNA"/>
</dbReference>
<dbReference type="AlphaFoldDB" id="A0A1C6S9T6"/>
<proteinExistence type="predicted"/>
<dbReference type="RefSeq" id="WP_091341935.1">
    <property type="nucleotide sequence ID" value="NZ_FMHV01000002.1"/>
</dbReference>
<name>A0A1C6S9T6_9ACTN</name>
<reference evidence="3" key="1">
    <citation type="submission" date="2016-06" db="EMBL/GenBank/DDBJ databases">
        <authorList>
            <person name="Varghese N."/>
            <person name="Submissions Spin"/>
        </authorList>
    </citation>
    <scope>NUCLEOTIDE SEQUENCE [LARGE SCALE GENOMIC DNA]</scope>
    <source>
        <strain evidence="3">DSM 45431</strain>
    </source>
</reference>
<evidence type="ECO:0000313" key="3">
    <source>
        <dbReference type="Proteomes" id="UP000199413"/>
    </source>
</evidence>
<feature type="domain" description="ATPase AAA-type core" evidence="1">
    <location>
        <begin position="468"/>
        <end position="509"/>
    </location>
</feature>
<gene>
    <name evidence="2" type="ORF">GA0070624_3238</name>
</gene>
<sequence>MSELARFELAPELLGVHVGAYKNLRDQWLDWADGIALFGPNGAGKTNFLEALAILLGTDQTLLLAHPRLAPVTTNDLGIVAKVSAEELPWAPSTLPPADLPIPSELARRLPVLSRGRQDAAWWRAIGVGCGDSFMAGLGELALPAEVREFLESQCTRPVIRYRLVSFAFQVTDRLENGDPIAIRVERLFSRTLMGFSPPEVVKRLADRLPDVFAPLRTALAAPPTGPDGYLDILALPDATEPPAQLEWLPRSRRSGEVYEHLRSRMEAAEEPAERLAASLADLPAAVGDFDPDGRWWAHEVAAEAASAELAVTLDHVRVQLTGEDADLEFLDIRGQKPICIGHTRAADALERFSAGERRWVDEALATAARAVDRFAARAEWQGILLPEIDEAMVIESLVGVSESVQSLVDQAGFWTAEAKERLLSALEGQLLAAARGRLSEDDSSFGRGLTEQSAGLSSLRPQTVVRVFDEPESHLHPQAQRTIAVALDRLRLRGENVVLASHSPHFLDLPDWRLVHVQRTPEGTTMSTLAAADLDARKALAGQMGLTRGELLTRVSFLLIVEGEHDRLLLEELYGARLHDAGVAIIRMHGTRNLLATVQMDFIERHLDVPIGVLLDFTRLEKVDDNRIPTSELREEEQALRHLRRACRKNRRPMTYFGLSRPDVVAYLNEDAIRVDEPGFAGWTTVTREFGAVSGHLRQAQPPAERPSFKPWLEKRFGVDLTRTDRVRQVVERMVQEGLPAGAELTKVVREVERKAAAGRWPEQPVAGPAH</sequence>
<evidence type="ECO:0000259" key="1">
    <source>
        <dbReference type="Pfam" id="PF13304"/>
    </source>
</evidence>
<protein>
    <submittedName>
        <fullName evidence="2">AAA domain</fullName>
    </submittedName>
</protein>
<dbReference type="SUPFAM" id="SSF52540">
    <property type="entry name" value="P-loop containing nucleoside triphosphate hydrolases"/>
    <property type="match status" value="1"/>
</dbReference>
<dbReference type="Proteomes" id="UP000199413">
    <property type="component" value="Unassembled WGS sequence"/>
</dbReference>
<dbReference type="Pfam" id="PF13304">
    <property type="entry name" value="AAA_21"/>
    <property type="match status" value="1"/>
</dbReference>
<dbReference type="GO" id="GO:0005524">
    <property type="term" value="F:ATP binding"/>
    <property type="evidence" value="ECO:0007669"/>
    <property type="project" value="InterPro"/>
</dbReference>
<accession>A0A1C6S9T6</accession>
<dbReference type="InterPro" id="IPR051396">
    <property type="entry name" value="Bact_Antivir_Def_Nuclease"/>
</dbReference>
<dbReference type="InterPro" id="IPR027417">
    <property type="entry name" value="P-loop_NTPase"/>
</dbReference>
<dbReference type="STRING" id="568872.GA0070624_3238"/>